<dbReference type="GO" id="GO:0042597">
    <property type="term" value="C:periplasmic space"/>
    <property type="evidence" value="ECO:0007669"/>
    <property type="project" value="UniProtKB-SubCell"/>
</dbReference>
<keyword evidence="7" id="KW-1185">Reference proteome</keyword>
<dbReference type="Pfam" id="PF09084">
    <property type="entry name" value="NMT1"/>
    <property type="match status" value="1"/>
</dbReference>
<evidence type="ECO:0000256" key="2">
    <source>
        <dbReference type="ARBA" id="ARBA00010742"/>
    </source>
</evidence>
<dbReference type="RefSeq" id="WP_166788128.1">
    <property type="nucleotide sequence ID" value="NZ_SOEY01000009.1"/>
</dbReference>
<dbReference type="PANTHER" id="PTHR30024:SF47">
    <property type="entry name" value="TAURINE-BINDING PERIPLASMIC PROTEIN"/>
    <property type="match status" value="1"/>
</dbReference>
<evidence type="ECO:0000313" key="7">
    <source>
        <dbReference type="Proteomes" id="UP000298173"/>
    </source>
</evidence>
<feature type="region of interest" description="Disordered" evidence="4">
    <location>
        <begin position="1"/>
        <end position="21"/>
    </location>
</feature>
<evidence type="ECO:0000313" key="6">
    <source>
        <dbReference type="EMBL" id="TFB75015.1"/>
    </source>
</evidence>
<comment type="caution">
    <text evidence="6">The sequence shown here is derived from an EMBL/GenBank/DDBJ whole genome shotgun (WGS) entry which is preliminary data.</text>
</comment>
<sequence length="318" mass="33434">MTLAACSTGSGTGADPDSTAKELTPERISIVIPAESALFWDIYVAEAEGFFDEFAVEAEITLTPGPAATLAALVGGAADVGTPFAEQGLAAIEKGAPLSIFAGQSNTILVSIVGSPGFEDADSLRGQKVASSNVDDTATILLEEWLEDEGADPDDIDKIIVGSSGQRYQALQSGAVVAATLTAPTDQLAIRSGFPLIEEISLPGVLTAHFGTDSFLENRPHAAVRYTKAIQKAVDWLLDPANKERAIEILVERAEVDQVDAEMTYDLYLSEDVFIAGSPIELELVGTALGYLEKTNRVEGSPDPADYVTAEILTGANE</sequence>
<dbReference type="AlphaFoldDB" id="A0A4R8V245"/>
<comment type="similarity">
    <text evidence="2">Belongs to the bacterial solute-binding protein SsuA/TauA family.</text>
</comment>
<dbReference type="Gene3D" id="3.40.190.10">
    <property type="entry name" value="Periplasmic binding protein-like II"/>
    <property type="match status" value="2"/>
</dbReference>
<evidence type="ECO:0000256" key="1">
    <source>
        <dbReference type="ARBA" id="ARBA00004418"/>
    </source>
</evidence>
<evidence type="ECO:0000256" key="4">
    <source>
        <dbReference type="SAM" id="MobiDB-lite"/>
    </source>
</evidence>
<gene>
    <name evidence="6" type="ORF">E3O06_06685</name>
</gene>
<proteinExistence type="inferred from homology"/>
<name>A0A4R8V245_9MICO</name>
<organism evidence="6 7">
    <name type="scientific">Cryobacterium glaciale</name>
    <dbReference type="NCBI Taxonomy" id="1259145"/>
    <lineage>
        <taxon>Bacteria</taxon>
        <taxon>Bacillati</taxon>
        <taxon>Actinomycetota</taxon>
        <taxon>Actinomycetes</taxon>
        <taxon>Micrococcales</taxon>
        <taxon>Microbacteriaceae</taxon>
        <taxon>Cryobacterium</taxon>
    </lineage>
</organism>
<dbReference type="InterPro" id="IPR015168">
    <property type="entry name" value="SsuA/THI5"/>
</dbReference>
<reference evidence="6 7" key="1">
    <citation type="submission" date="2019-03" db="EMBL/GenBank/DDBJ databases">
        <title>Genomics of glacier-inhabiting Cryobacterium strains.</title>
        <authorList>
            <person name="Liu Q."/>
            <person name="Xin Y.-H."/>
        </authorList>
    </citation>
    <scope>NUCLEOTIDE SEQUENCE [LARGE SCALE GENOMIC DNA]</scope>
    <source>
        <strain evidence="6 7">HLT2-23</strain>
    </source>
</reference>
<dbReference type="Proteomes" id="UP000298173">
    <property type="component" value="Unassembled WGS sequence"/>
</dbReference>
<dbReference type="EMBL" id="SOEY01000009">
    <property type="protein sequence ID" value="TFB75015.1"/>
    <property type="molecule type" value="Genomic_DNA"/>
</dbReference>
<keyword evidence="3" id="KW-0732">Signal</keyword>
<evidence type="ECO:0000259" key="5">
    <source>
        <dbReference type="Pfam" id="PF09084"/>
    </source>
</evidence>
<accession>A0A4R8V245</accession>
<protein>
    <submittedName>
        <fullName evidence="6">ABC transporter substrate-binding protein</fullName>
    </submittedName>
</protein>
<feature type="domain" description="SsuA/THI5-like" evidence="5">
    <location>
        <begin position="41"/>
        <end position="239"/>
    </location>
</feature>
<comment type="subcellular location">
    <subcellularLocation>
        <location evidence="1">Periplasm</location>
    </subcellularLocation>
</comment>
<dbReference type="SUPFAM" id="SSF53850">
    <property type="entry name" value="Periplasmic binding protein-like II"/>
    <property type="match status" value="1"/>
</dbReference>
<evidence type="ECO:0000256" key="3">
    <source>
        <dbReference type="ARBA" id="ARBA00022729"/>
    </source>
</evidence>
<dbReference type="PANTHER" id="PTHR30024">
    <property type="entry name" value="ALIPHATIC SULFONATES-BINDING PROTEIN-RELATED"/>
    <property type="match status" value="1"/>
</dbReference>